<organism evidence="1 2">
    <name type="scientific">Aristaeella hokkaidonensis</name>
    <dbReference type="NCBI Taxonomy" id="3046382"/>
    <lineage>
        <taxon>Bacteria</taxon>
        <taxon>Bacillati</taxon>
        <taxon>Bacillota</taxon>
        <taxon>Clostridia</taxon>
        <taxon>Eubacteriales</taxon>
        <taxon>Aristaeellaceae</taxon>
        <taxon>Aristaeella</taxon>
    </lineage>
</organism>
<dbReference type="EC" id="6.3.1.5" evidence="1"/>
<reference evidence="1" key="1">
    <citation type="submission" date="2021-01" db="EMBL/GenBank/DDBJ databases">
        <title>Complete genome sequence of Clostridiales bacterium R-7.</title>
        <authorList>
            <person name="Mahoney-Kurpe S.C."/>
            <person name="Palevich N."/>
            <person name="Koike S."/>
            <person name="Moon C.D."/>
            <person name="Attwood G.T."/>
        </authorList>
    </citation>
    <scope>NUCLEOTIDE SEQUENCE</scope>
    <source>
        <strain evidence="1">R-7</strain>
    </source>
</reference>
<name>A0AC61MX83_9FIRM</name>
<keyword evidence="2" id="KW-1185">Reference proteome</keyword>
<accession>A0AC61MX83</accession>
<dbReference type="EMBL" id="CP068393">
    <property type="protein sequence ID" value="QUC67520.1"/>
    <property type="molecule type" value="Genomic_DNA"/>
</dbReference>
<evidence type="ECO:0000313" key="2">
    <source>
        <dbReference type="Proteomes" id="UP000682782"/>
    </source>
</evidence>
<sequence>MKAYEFDAEKVRDRLVELIRETAERQGFSRVVIGISGGKDSTVTAALCARALGKENVYGVMLPDGEQKDISDSRKVCESLGIQQRTVNIGAMHKALKEVTDQNGSVAAEGEFSVAYSRAADINVGPRLRMTTLRYIAQALDARLAGTGNLSEATTGYCTKDGDTSCDFAVLGKLTSVEVVEVGKTMAELPRDLVEKTPSDGLSGKSDEENMGLKYADIHLYLREGTCGNPEIDEKIRRREAANMHKRRMPLILDPFGKDGEQ</sequence>
<proteinExistence type="predicted"/>
<keyword evidence="1" id="KW-0436">Ligase</keyword>
<protein>
    <submittedName>
        <fullName evidence="1">NAD(+) synthase</fullName>
        <ecNumber evidence="1">6.3.1.5</ecNumber>
    </submittedName>
</protein>
<evidence type="ECO:0000313" key="1">
    <source>
        <dbReference type="EMBL" id="QUC67520.1"/>
    </source>
</evidence>
<gene>
    <name evidence="1" type="primary">nadE</name>
    <name evidence="1" type="ORF">JYE49_02125</name>
</gene>
<dbReference type="Proteomes" id="UP000682782">
    <property type="component" value="Chromosome"/>
</dbReference>